<evidence type="ECO:0000256" key="1">
    <source>
        <dbReference type="ARBA" id="ARBA00012528"/>
    </source>
</evidence>
<dbReference type="NCBIfam" id="TIGR00254">
    <property type="entry name" value="GGDEF"/>
    <property type="match status" value="1"/>
</dbReference>
<dbReference type="PANTHER" id="PTHR45138:SF9">
    <property type="entry name" value="DIGUANYLATE CYCLASE DGCM-RELATED"/>
    <property type="match status" value="1"/>
</dbReference>
<feature type="compositionally biased region" description="Acidic residues" evidence="3">
    <location>
        <begin position="574"/>
        <end position="589"/>
    </location>
</feature>
<feature type="transmembrane region" description="Helical" evidence="4">
    <location>
        <begin position="327"/>
        <end position="349"/>
    </location>
</feature>
<dbReference type="Proteomes" id="UP000677126">
    <property type="component" value="Chromosome"/>
</dbReference>
<dbReference type="InterPro" id="IPR050469">
    <property type="entry name" value="Diguanylate_Cyclase"/>
</dbReference>
<evidence type="ECO:0000313" key="8">
    <source>
        <dbReference type="Proteomes" id="UP000677126"/>
    </source>
</evidence>
<evidence type="ECO:0000256" key="2">
    <source>
        <dbReference type="ARBA" id="ARBA00034247"/>
    </source>
</evidence>
<feature type="transmembrane region" description="Helical" evidence="4">
    <location>
        <begin position="231"/>
        <end position="254"/>
    </location>
</feature>
<feature type="transmembrane region" description="Helical" evidence="4">
    <location>
        <begin position="203"/>
        <end position="225"/>
    </location>
</feature>
<evidence type="ECO:0000256" key="4">
    <source>
        <dbReference type="SAM" id="Phobius"/>
    </source>
</evidence>
<proteinExistence type="predicted"/>
<dbReference type="InterPro" id="IPR029787">
    <property type="entry name" value="Nucleotide_cyclase"/>
</dbReference>
<dbReference type="PROSITE" id="PS50887">
    <property type="entry name" value="GGDEF"/>
    <property type="match status" value="1"/>
</dbReference>
<dbReference type="PANTHER" id="PTHR45138">
    <property type="entry name" value="REGULATORY COMPONENTS OF SENSORY TRANSDUCTION SYSTEM"/>
    <property type="match status" value="1"/>
</dbReference>
<dbReference type="EC" id="2.7.7.65" evidence="1"/>
<keyword evidence="5" id="KW-0732">Signal</keyword>
<dbReference type="Gene3D" id="3.30.70.270">
    <property type="match status" value="1"/>
</dbReference>
<evidence type="ECO:0000256" key="5">
    <source>
        <dbReference type="SAM" id="SignalP"/>
    </source>
</evidence>
<feature type="region of interest" description="Disordered" evidence="3">
    <location>
        <begin position="566"/>
        <end position="589"/>
    </location>
</feature>
<comment type="catalytic activity">
    <reaction evidence="2">
        <text>2 GTP = 3',3'-c-di-GMP + 2 diphosphate</text>
        <dbReference type="Rhea" id="RHEA:24898"/>
        <dbReference type="ChEBI" id="CHEBI:33019"/>
        <dbReference type="ChEBI" id="CHEBI:37565"/>
        <dbReference type="ChEBI" id="CHEBI:58805"/>
        <dbReference type="EC" id="2.7.7.65"/>
    </reaction>
</comment>
<dbReference type="SUPFAM" id="SSF55073">
    <property type="entry name" value="Nucleotide cyclase"/>
    <property type="match status" value="1"/>
</dbReference>
<dbReference type="Pfam" id="PF07695">
    <property type="entry name" value="7TMR-DISM_7TM"/>
    <property type="match status" value="1"/>
</dbReference>
<keyword evidence="4" id="KW-1133">Transmembrane helix</keyword>
<feature type="transmembrane region" description="Helical" evidence="4">
    <location>
        <begin position="167"/>
        <end position="191"/>
    </location>
</feature>
<feature type="transmembrane region" description="Helical" evidence="4">
    <location>
        <begin position="355"/>
        <end position="373"/>
    </location>
</feature>
<protein>
    <recommendedName>
        <fullName evidence="1">diguanylate cyclase</fullName>
        <ecNumber evidence="1">2.7.7.65</ecNumber>
    </recommendedName>
</protein>
<keyword evidence="4" id="KW-0472">Membrane</keyword>
<evidence type="ECO:0000259" key="6">
    <source>
        <dbReference type="PROSITE" id="PS50887"/>
    </source>
</evidence>
<feature type="signal peptide" evidence="5">
    <location>
        <begin position="1"/>
        <end position="15"/>
    </location>
</feature>
<sequence length="589" mass="63158">MLVLLIFALPVTASAATSHVLAPTCHAVTPLAHPGAPEAGFPHFTCADGAPERSRYQRSSLWYRIGLAQWDRANHAAEGGPVLMVGTSRFDRLEVYFRYADGEVRRQSVVQGDFGGHWRAGGQIAFEPPVRDQPLADIVVRFDRLASARLLRLRLVDVEDLNWQATALAVAVGGALVLLAVGAIYNLTLALTAHRQFALWQSGWAGVMFVWGALWSQLALFIWPGMAGAPAAQVCTMLSCFAVALATLSAVTALEEGKLPRGLRRAVLLLAGLIALVGIPLGLLRTGPIATISNLLGVAVLLDLLLVALCLALAWRRGSRKARLYTAAWALPMATLGLIEFADIDVWFYGAGSQILVLCAAAWQTILLAVAISRASGQVRIERDLALRSEAQAQAQARLDPLTGLRNRRGFMEAIAPMLEAADREGASFALLLFDVDRFKLVNDTYGHDIGDDVLVAIAQVLGAREGPFCRVARLGGEEFAMAVAGMSGFALRRFADSVRRAVEGIEHTGVLAGSKVTVSIGLAGVSEQKDRTLEGTFAPLPTFRDFYRDADAALYRAKREGRNRVAAAMDGDSPGDGEGEEAEASAVR</sequence>
<dbReference type="EMBL" id="CP054856">
    <property type="protein sequence ID" value="QVM83448.1"/>
    <property type="molecule type" value="Genomic_DNA"/>
</dbReference>
<gene>
    <name evidence="7" type="ORF">HT578_06885</name>
</gene>
<dbReference type="InterPro" id="IPR043128">
    <property type="entry name" value="Rev_trsase/Diguanyl_cyclase"/>
</dbReference>
<feature type="domain" description="GGDEF" evidence="6">
    <location>
        <begin position="427"/>
        <end position="571"/>
    </location>
</feature>
<evidence type="ECO:0000256" key="3">
    <source>
        <dbReference type="SAM" id="MobiDB-lite"/>
    </source>
</evidence>
<feature type="chain" id="PRO_5045659409" description="diguanylate cyclase" evidence="5">
    <location>
        <begin position="16"/>
        <end position="589"/>
    </location>
</feature>
<name>A0ABX8E308_9SPHN</name>
<dbReference type="RefSeq" id="WP_213503019.1">
    <property type="nucleotide sequence ID" value="NZ_CP054856.1"/>
</dbReference>
<dbReference type="CDD" id="cd01949">
    <property type="entry name" value="GGDEF"/>
    <property type="match status" value="1"/>
</dbReference>
<feature type="transmembrane region" description="Helical" evidence="4">
    <location>
        <begin position="295"/>
        <end position="315"/>
    </location>
</feature>
<organism evidence="7 8">
    <name type="scientific">Novosphingobium decolorationis</name>
    <dbReference type="NCBI Taxonomy" id="2698673"/>
    <lineage>
        <taxon>Bacteria</taxon>
        <taxon>Pseudomonadati</taxon>
        <taxon>Pseudomonadota</taxon>
        <taxon>Alphaproteobacteria</taxon>
        <taxon>Sphingomonadales</taxon>
        <taxon>Sphingomonadaceae</taxon>
        <taxon>Novosphingobium</taxon>
    </lineage>
</organism>
<dbReference type="InterPro" id="IPR000160">
    <property type="entry name" value="GGDEF_dom"/>
</dbReference>
<dbReference type="Pfam" id="PF00990">
    <property type="entry name" value="GGDEF"/>
    <property type="match status" value="1"/>
</dbReference>
<keyword evidence="8" id="KW-1185">Reference proteome</keyword>
<feature type="transmembrane region" description="Helical" evidence="4">
    <location>
        <begin position="266"/>
        <end position="283"/>
    </location>
</feature>
<dbReference type="InterPro" id="IPR011623">
    <property type="entry name" value="7TMR_DISM_rcpt_extracell_dom1"/>
</dbReference>
<dbReference type="SMART" id="SM00267">
    <property type="entry name" value="GGDEF"/>
    <property type="match status" value="1"/>
</dbReference>
<reference evidence="7 8" key="1">
    <citation type="journal article" date="2021" name="Int. J. Syst. Evol. Microbiol.">
        <title>Novosphingobium decolorationis sp. nov., an aniline blue-decolourizing bacterium isolated from East Pacific sediment.</title>
        <authorList>
            <person name="Chen X."/>
            <person name="Dong B."/>
            <person name="Chen T."/>
            <person name="Ren N."/>
            <person name="Wang J."/>
            <person name="Xu Y."/>
            <person name="Yang J."/>
            <person name="Zhu S."/>
            <person name="Chen J."/>
        </authorList>
    </citation>
    <scope>NUCLEOTIDE SEQUENCE [LARGE SCALE GENOMIC DNA]</scope>
    <source>
        <strain evidence="7 8">502str22</strain>
    </source>
</reference>
<accession>A0ABX8E308</accession>
<evidence type="ECO:0000313" key="7">
    <source>
        <dbReference type="EMBL" id="QVM83448.1"/>
    </source>
</evidence>
<keyword evidence="4" id="KW-0812">Transmembrane</keyword>